<evidence type="ECO:0000313" key="2">
    <source>
        <dbReference type="Proteomes" id="UP000075243"/>
    </source>
</evidence>
<accession>A0A151U8E2</accession>
<dbReference type="AlphaFoldDB" id="A0A151U8E2"/>
<evidence type="ECO:0000313" key="1">
    <source>
        <dbReference type="EMBL" id="KYP75563.1"/>
    </source>
</evidence>
<evidence type="ECO:0008006" key="3">
    <source>
        <dbReference type="Google" id="ProtNLM"/>
    </source>
</evidence>
<proteinExistence type="predicted"/>
<name>A0A151U8E2_CAJCA</name>
<gene>
    <name evidence="1" type="ORF">KK1_019754</name>
</gene>
<organism evidence="1 2">
    <name type="scientific">Cajanus cajan</name>
    <name type="common">Pigeon pea</name>
    <name type="synonym">Cajanus indicus</name>
    <dbReference type="NCBI Taxonomy" id="3821"/>
    <lineage>
        <taxon>Eukaryota</taxon>
        <taxon>Viridiplantae</taxon>
        <taxon>Streptophyta</taxon>
        <taxon>Embryophyta</taxon>
        <taxon>Tracheophyta</taxon>
        <taxon>Spermatophyta</taxon>
        <taxon>Magnoliopsida</taxon>
        <taxon>eudicotyledons</taxon>
        <taxon>Gunneridae</taxon>
        <taxon>Pentapetalae</taxon>
        <taxon>rosids</taxon>
        <taxon>fabids</taxon>
        <taxon>Fabales</taxon>
        <taxon>Fabaceae</taxon>
        <taxon>Papilionoideae</taxon>
        <taxon>50 kb inversion clade</taxon>
        <taxon>NPAAA clade</taxon>
        <taxon>indigoferoid/millettioid clade</taxon>
        <taxon>Phaseoleae</taxon>
        <taxon>Cajanus</taxon>
    </lineage>
</organism>
<sequence length="49" mass="5950">MSSTMYDIRKFTSKNDFIQWRMKMRAISVHQWLEEVPQGEKKIPTIVTY</sequence>
<dbReference type="Gramene" id="C.cajan_19197.t">
    <property type="protein sequence ID" value="C.cajan_19197.t.cds1"/>
    <property type="gene ID" value="C.cajan_19197"/>
</dbReference>
<keyword evidence="2" id="KW-1185">Reference proteome</keyword>
<reference evidence="1 2" key="1">
    <citation type="journal article" date="2012" name="Nat. Biotechnol.">
        <title>Draft genome sequence of pigeonpea (Cajanus cajan), an orphan legume crop of resource-poor farmers.</title>
        <authorList>
            <person name="Varshney R.K."/>
            <person name="Chen W."/>
            <person name="Li Y."/>
            <person name="Bharti A.K."/>
            <person name="Saxena R.K."/>
            <person name="Schlueter J.A."/>
            <person name="Donoghue M.T."/>
            <person name="Azam S."/>
            <person name="Fan G."/>
            <person name="Whaley A.M."/>
            <person name="Farmer A.D."/>
            <person name="Sheridan J."/>
            <person name="Iwata A."/>
            <person name="Tuteja R."/>
            <person name="Penmetsa R.V."/>
            <person name="Wu W."/>
            <person name="Upadhyaya H.D."/>
            <person name="Yang S.P."/>
            <person name="Shah T."/>
            <person name="Saxena K.B."/>
            <person name="Michael T."/>
            <person name="McCombie W.R."/>
            <person name="Yang B."/>
            <person name="Zhang G."/>
            <person name="Yang H."/>
            <person name="Wang J."/>
            <person name="Spillane C."/>
            <person name="Cook D.R."/>
            <person name="May G.D."/>
            <person name="Xu X."/>
            <person name="Jackson S.A."/>
        </authorList>
    </citation>
    <scope>NUCLEOTIDE SEQUENCE [LARGE SCALE GENOMIC DNA]</scope>
    <source>
        <strain evidence="2">cv. Asha</strain>
    </source>
</reference>
<dbReference type="EMBL" id="CM003603">
    <property type="protein sequence ID" value="KYP75563.1"/>
    <property type="molecule type" value="Genomic_DNA"/>
</dbReference>
<protein>
    <recommendedName>
        <fullName evidence="3">Retrovirus-related Pol polyprotein from transposon TNT 1-94</fullName>
    </recommendedName>
</protein>
<dbReference type="Proteomes" id="UP000075243">
    <property type="component" value="Chromosome 1"/>
</dbReference>